<gene>
    <name evidence="1" type="ORF">FIM1_2412</name>
</gene>
<name>A0ABX6EXY8_KLUMA</name>
<accession>A0ABX6EXY8</accession>
<reference evidence="1 2" key="1">
    <citation type="submission" date="2016-03" db="EMBL/GenBank/DDBJ databases">
        <title>How can Kluyveromyces marxianus grow so fast - potential evolutionary course in Saccharomyces Complex revealed by comparative genomics.</title>
        <authorList>
            <person name="Mo W."/>
            <person name="Lu W."/>
            <person name="Yang X."/>
            <person name="Qi J."/>
            <person name="Lv H."/>
        </authorList>
    </citation>
    <scope>NUCLEOTIDE SEQUENCE [LARGE SCALE GENOMIC DNA]</scope>
    <source>
        <strain evidence="1 2">FIM1</strain>
    </source>
</reference>
<dbReference type="Proteomes" id="UP000422736">
    <property type="component" value="Chromosome 3"/>
</dbReference>
<evidence type="ECO:0000313" key="1">
    <source>
        <dbReference type="EMBL" id="QGN15719.1"/>
    </source>
</evidence>
<dbReference type="EMBL" id="CP015056">
    <property type="protein sequence ID" value="QGN15719.1"/>
    <property type="molecule type" value="Genomic_DNA"/>
</dbReference>
<protein>
    <submittedName>
        <fullName evidence="1">Uncharacterized protein</fullName>
    </submittedName>
</protein>
<organism evidence="1 2">
    <name type="scientific">Kluyveromyces marxianus</name>
    <name type="common">Yeast</name>
    <name type="synonym">Candida kefyr</name>
    <dbReference type="NCBI Taxonomy" id="4911"/>
    <lineage>
        <taxon>Eukaryota</taxon>
        <taxon>Fungi</taxon>
        <taxon>Dikarya</taxon>
        <taxon>Ascomycota</taxon>
        <taxon>Saccharomycotina</taxon>
        <taxon>Saccharomycetes</taxon>
        <taxon>Saccharomycetales</taxon>
        <taxon>Saccharomycetaceae</taxon>
        <taxon>Kluyveromyces</taxon>
    </lineage>
</organism>
<reference evidence="1 2" key="2">
    <citation type="submission" date="2019-11" db="EMBL/GenBank/DDBJ databases">
        <authorList>
            <person name="Lu H."/>
        </authorList>
    </citation>
    <scope>NUCLEOTIDE SEQUENCE [LARGE SCALE GENOMIC DNA]</scope>
    <source>
        <strain evidence="1 2">FIM1</strain>
    </source>
</reference>
<keyword evidence="2" id="KW-1185">Reference proteome</keyword>
<sequence length="335" mass="38110">MKQFYYKLDKVKEDRIVNDRSILSNLLKYNNRVCFISIPFSGIFCDSVEFLHSIFTTNVSYEDKWQNVFDDYDFSQLEDWIICIQANDSPELNEIHEWRKVIINSCQYYPICLPLTDSFKYSFSSDLGACSKFPKEFNYNHVSLASGCPTPLLLEVNDFEETRNCIQQIESQNLYLTTDDECNPIIAYTTGNSDIILSVDPSFIPLEELEHQHFKHPVVINANNTTSSDLKNIIPHLKAISGIVGFEVSLNIKNIPTPNPASACSLNSSTQNSQHNSVVTPKLGKTKASNWMTSLFGIKQKNVTSVTADVDLDIENMKHFLDLLFTLLSSLTRTK</sequence>
<proteinExistence type="predicted"/>
<evidence type="ECO:0000313" key="2">
    <source>
        <dbReference type="Proteomes" id="UP000422736"/>
    </source>
</evidence>